<comment type="caution">
    <text evidence="1">The sequence shown here is derived from an EMBL/GenBank/DDBJ whole genome shotgun (WGS) entry which is preliminary data.</text>
</comment>
<evidence type="ECO:0000313" key="1">
    <source>
        <dbReference type="EMBL" id="GGD04632.1"/>
    </source>
</evidence>
<gene>
    <name evidence="1" type="ORF">GCM10007418_24630</name>
</gene>
<dbReference type="EMBL" id="BMFF01000005">
    <property type="protein sequence ID" value="GGD04632.1"/>
    <property type="molecule type" value="Genomic_DNA"/>
</dbReference>
<evidence type="ECO:0000313" key="2">
    <source>
        <dbReference type="Proteomes" id="UP000638188"/>
    </source>
</evidence>
<protein>
    <recommendedName>
        <fullName evidence="3">Methyltransferase domain-containing protein</fullName>
    </recommendedName>
</protein>
<name>A0ABQ1PVE6_9GAMM</name>
<organism evidence="1 2">
    <name type="scientific">Halopseudomonas salina</name>
    <dbReference type="NCBI Taxonomy" id="1323744"/>
    <lineage>
        <taxon>Bacteria</taxon>
        <taxon>Pseudomonadati</taxon>
        <taxon>Pseudomonadota</taxon>
        <taxon>Gammaproteobacteria</taxon>
        <taxon>Pseudomonadales</taxon>
        <taxon>Pseudomonadaceae</taxon>
        <taxon>Halopseudomonas</taxon>
    </lineage>
</organism>
<accession>A0ABQ1PVE6</accession>
<dbReference type="Proteomes" id="UP000638188">
    <property type="component" value="Unassembled WGS sequence"/>
</dbReference>
<dbReference type="Pfam" id="PF13489">
    <property type="entry name" value="Methyltransf_23"/>
    <property type="match status" value="1"/>
</dbReference>
<dbReference type="SUPFAM" id="SSF53335">
    <property type="entry name" value="S-adenosyl-L-methionine-dependent methyltransferases"/>
    <property type="match status" value="1"/>
</dbReference>
<reference evidence="2" key="1">
    <citation type="journal article" date="2019" name="Int. J. Syst. Evol. Microbiol.">
        <title>The Global Catalogue of Microorganisms (GCM) 10K type strain sequencing project: providing services to taxonomists for standard genome sequencing and annotation.</title>
        <authorList>
            <consortium name="The Broad Institute Genomics Platform"/>
            <consortium name="The Broad Institute Genome Sequencing Center for Infectious Disease"/>
            <person name="Wu L."/>
            <person name="Ma J."/>
        </authorList>
    </citation>
    <scope>NUCLEOTIDE SEQUENCE [LARGE SCALE GENOMIC DNA]</scope>
    <source>
        <strain evidence="2">CGMCC 1.12482</strain>
    </source>
</reference>
<dbReference type="Gene3D" id="3.40.50.150">
    <property type="entry name" value="Vaccinia Virus protein VP39"/>
    <property type="match status" value="1"/>
</dbReference>
<dbReference type="RefSeq" id="WP_150278179.1">
    <property type="nucleotide sequence ID" value="NZ_BMFF01000005.1"/>
</dbReference>
<dbReference type="CDD" id="cd02440">
    <property type="entry name" value="AdoMet_MTases"/>
    <property type="match status" value="1"/>
</dbReference>
<dbReference type="PANTHER" id="PTHR43861">
    <property type="entry name" value="TRANS-ACONITATE 2-METHYLTRANSFERASE-RELATED"/>
    <property type="match status" value="1"/>
</dbReference>
<dbReference type="PANTHER" id="PTHR43861:SF6">
    <property type="entry name" value="METHYLTRANSFERASE TYPE 11"/>
    <property type="match status" value="1"/>
</dbReference>
<proteinExistence type="predicted"/>
<evidence type="ECO:0008006" key="3">
    <source>
        <dbReference type="Google" id="ProtNLM"/>
    </source>
</evidence>
<dbReference type="InterPro" id="IPR029063">
    <property type="entry name" value="SAM-dependent_MTases_sf"/>
</dbReference>
<keyword evidence="2" id="KW-1185">Reference proteome</keyword>
<sequence length="250" mass="28589">MKKFISAPAPRFIMRFFEIDRLLRRYVLSYKRAIRVAEIGPGLGDVAAWFNSFVACESVVLVESSIDARDLLVQRFNEANNVKIVDSFDSVGKEFDLIMAFEVLEHIEDDQNFLSNIHSYMTAGGLFIGSVPAYMNKWQAVDVWAGHVRRYERSELKEKLEVAGFSVITIDIYGFPVTNALYCLRELYYKKAAVLSRDAATAQSGISRSGLRFFNKSIVFLLLWFFKNIQRAPMVRDFGDGFIFLAKKNV</sequence>